<feature type="compositionally biased region" description="Low complexity" evidence="1">
    <location>
        <begin position="20"/>
        <end position="31"/>
    </location>
</feature>
<sequence length="134" mass="14509">MTNGDPRIGPFLPGAPASEATRAAPLRAPRAGDTARPGQPSFAEHLARATRQLSFSKHALQRLERRNIELDPARLARLHAGVERAAAKGSRDAVVFVDGVAFVVSVRNRTVVTAVDREHMREHVFTNIDSAVIA</sequence>
<gene>
    <name evidence="2" type="ORF">SAMN02745716_1698</name>
</gene>
<dbReference type="RefSeq" id="WP_218138347.1">
    <property type="nucleotide sequence ID" value="NZ_FNWJ01000002.1"/>
</dbReference>
<protein>
    <submittedName>
        <fullName evidence="2">Flagellar operon protein</fullName>
    </submittedName>
</protein>
<accession>A0A1H6FXX4</accession>
<dbReference type="NCBIfam" id="TIGR02530">
    <property type="entry name" value="flg_new"/>
    <property type="match status" value="1"/>
</dbReference>
<dbReference type="AlphaFoldDB" id="A0A1H6FXX4"/>
<dbReference type="Proteomes" id="UP000222056">
    <property type="component" value="Unassembled WGS sequence"/>
</dbReference>
<feature type="region of interest" description="Disordered" evidence="1">
    <location>
        <begin position="1"/>
        <end position="40"/>
    </location>
</feature>
<dbReference type="InterPro" id="IPR013367">
    <property type="entry name" value="Flagellar_put"/>
</dbReference>
<keyword evidence="2" id="KW-0282">Flagellum</keyword>
<organism evidence="2 3">
    <name type="scientific">Thermoleophilum album</name>
    <dbReference type="NCBI Taxonomy" id="29539"/>
    <lineage>
        <taxon>Bacteria</taxon>
        <taxon>Bacillati</taxon>
        <taxon>Actinomycetota</taxon>
        <taxon>Thermoleophilia</taxon>
        <taxon>Thermoleophilales</taxon>
        <taxon>Thermoleophilaceae</taxon>
        <taxon>Thermoleophilum</taxon>
    </lineage>
</organism>
<keyword evidence="2" id="KW-0966">Cell projection</keyword>
<keyword evidence="3" id="KW-1185">Reference proteome</keyword>
<reference evidence="3" key="1">
    <citation type="submission" date="2016-10" db="EMBL/GenBank/DDBJ databases">
        <authorList>
            <person name="Varghese N."/>
            <person name="Submissions S."/>
        </authorList>
    </citation>
    <scope>NUCLEOTIDE SEQUENCE [LARGE SCALE GENOMIC DNA]</scope>
    <source>
        <strain evidence="3">ATCC 35263</strain>
    </source>
</reference>
<dbReference type="Pfam" id="PF12611">
    <property type="entry name" value="Flagellar_put"/>
    <property type="match status" value="1"/>
</dbReference>
<evidence type="ECO:0000313" key="2">
    <source>
        <dbReference type="EMBL" id="SEH14654.1"/>
    </source>
</evidence>
<evidence type="ECO:0000256" key="1">
    <source>
        <dbReference type="SAM" id="MobiDB-lite"/>
    </source>
</evidence>
<evidence type="ECO:0000313" key="3">
    <source>
        <dbReference type="Proteomes" id="UP000222056"/>
    </source>
</evidence>
<name>A0A1H6FXX4_THEAL</name>
<dbReference type="EMBL" id="FNWJ01000002">
    <property type="protein sequence ID" value="SEH14654.1"/>
    <property type="molecule type" value="Genomic_DNA"/>
</dbReference>
<keyword evidence="2" id="KW-0969">Cilium</keyword>
<dbReference type="STRING" id="29539.SAMN02745716_1698"/>
<proteinExistence type="predicted"/>